<proteinExistence type="predicted"/>
<protein>
    <submittedName>
        <fullName evidence="1">Fragment of glycoside hydrolase family 2 protein</fullName>
    </submittedName>
</protein>
<reference evidence="2" key="1">
    <citation type="submission" date="2018-02" db="EMBL/GenBank/DDBJ databases">
        <authorList>
            <person name="Hausmann B."/>
        </authorList>
    </citation>
    <scope>NUCLEOTIDE SEQUENCE [LARGE SCALE GENOMIC DNA]</scope>
    <source>
        <strain evidence="2">Peat soil MAG SbA5</strain>
    </source>
</reference>
<organism evidence="1 2">
    <name type="scientific">Candidatus Sulfuritelmatomonas gaucii</name>
    <dbReference type="NCBI Taxonomy" id="2043161"/>
    <lineage>
        <taxon>Bacteria</taxon>
        <taxon>Pseudomonadati</taxon>
        <taxon>Acidobacteriota</taxon>
        <taxon>Terriglobia</taxon>
        <taxon>Terriglobales</taxon>
        <taxon>Acidobacteriaceae</taxon>
        <taxon>Candidatus Sulfuritelmatomonas</taxon>
    </lineage>
</organism>
<evidence type="ECO:0000313" key="2">
    <source>
        <dbReference type="Proteomes" id="UP000239735"/>
    </source>
</evidence>
<evidence type="ECO:0000313" key="1">
    <source>
        <dbReference type="EMBL" id="SPE17554.1"/>
    </source>
</evidence>
<name>A0A2N9L3D8_9BACT</name>
<dbReference type="GO" id="GO:0016787">
    <property type="term" value="F:hydrolase activity"/>
    <property type="evidence" value="ECO:0007669"/>
    <property type="project" value="UniProtKB-KW"/>
</dbReference>
<dbReference type="EMBL" id="OKRB01000005">
    <property type="protein sequence ID" value="SPE17554.1"/>
    <property type="molecule type" value="Genomic_DNA"/>
</dbReference>
<dbReference type="SUPFAM" id="SSF51445">
    <property type="entry name" value="(Trans)glycosidases"/>
    <property type="match status" value="1"/>
</dbReference>
<dbReference type="Gene3D" id="3.20.20.80">
    <property type="entry name" value="Glycosidases"/>
    <property type="match status" value="1"/>
</dbReference>
<gene>
    <name evidence="1" type="ORF">SBA5_1020012</name>
</gene>
<dbReference type="AlphaFoldDB" id="A0A2N9L3D8"/>
<sequence length="110" mass="12412">MAFSEGMGWWSFCDARPWLAGGFVWTGFDYRGEPSPYQWPNISSQYGIIDTCGFPKRGRPLGLRRMGRIRQSAIDVAYHRPFRWSCIAFNGEAVLWVAEGDANAPPHAAL</sequence>
<dbReference type="OrthoDB" id="9762066at2"/>
<accession>A0A2N9L3D8</accession>
<keyword evidence="1" id="KW-0378">Hydrolase</keyword>
<dbReference type="InterPro" id="IPR017853">
    <property type="entry name" value="GH"/>
</dbReference>
<dbReference type="Proteomes" id="UP000239735">
    <property type="component" value="Unassembled WGS sequence"/>
</dbReference>